<dbReference type="Proteomes" id="UP000652761">
    <property type="component" value="Unassembled WGS sequence"/>
</dbReference>
<keyword evidence="2" id="KW-1133">Transmembrane helix</keyword>
<keyword evidence="2" id="KW-0812">Transmembrane</keyword>
<evidence type="ECO:0000313" key="3">
    <source>
        <dbReference type="EMBL" id="MQM22111.1"/>
    </source>
</evidence>
<evidence type="ECO:0000313" key="4">
    <source>
        <dbReference type="Proteomes" id="UP000652761"/>
    </source>
</evidence>
<proteinExistence type="predicted"/>
<feature type="region of interest" description="Disordered" evidence="1">
    <location>
        <begin position="1"/>
        <end position="58"/>
    </location>
</feature>
<accession>A0A843XSR8</accession>
<feature type="compositionally biased region" description="Basic and acidic residues" evidence="1">
    <location>
        <begin position="20"/>
        <end position="38"/>
    </location>
</feature>
<dbReference type="PANTHER" id="PTHR31065:SF1">
    <property type="entry name" value="OS09G0116050 PROTEIN"/>
    <property type="match status" value="1"/>
</dbReference>
<evidence type="ECO:0008006" key="5">
    <source>
        <dbReference type="Google" id="ProtNLM"/>
    </source>
</evidence>
<dbReference type="AlphaFoldDB" id="A0A843XSR8"/>
<name>A0A843XSR8_COLES</name>
<keyword evidence="4" id="KW-1185">Reference proteome</keyword>
<evidence type="ECO:0000256" key="1">
    <source>
        <dbReference type="SAM" id="MobiDB-lite"/>
    </source>
</evidence>
<reference evidence="3" key="1">
    <citation type="submission" date="2017-07" db="EMBL/GenBank/DDBJ databases">
        <title>Taro Niue Genome Assembly and Annotation.</title>
        <authorList>
            <person name="Atibalentja N."/>
            <person name="Keating K."/>
            <person name="Fields C.J."/>
        </authorList>
    </citation>
    <scope>NUCLEOTIDE SEQUENCE</scope>
    <source>
        <strain evidence="3">Niue_2</strain>
        <tissue evidence="3">Leaf</tissue>
    </source>
</reference>
<keyword evidence="2" id="KW-0472">Membrane</keyword>
<dbReference type="EMBL" id="NMUH01012175">
    <property type="protein sequence ID" value="MQM22111.1"/>
    <property type="molecule type" value="Genomic_DNA"/>
</dbReference>
<feature type="transmembrane region" description="Helical" evidence="2">
    <location>
        <begin position="102"/>
        <end position="123"/>
    </location>
</feature>
<organism evidence="3 4">
    <name type="scientific">Colocasia esculenta</name>
    <name type="common">Wild taro</name>
    <name type="synonym">Arum esculentum</name>
    <dbReference type="NCBI Taxonomy" id="4460"/>
    <lineage>
        <taxon>Eukaryota</taxon>
        <taxon>Viridiplantae</taxon>
        <taxon>Streptophyta</taxon>
        <taxon>Embryophyta</taxon>
        <taxon>Tracheophyta</taxon>
        <taxon>Spermatophyta</taxon>
        <taxon>Magnoliopsida</taxon>
        <taxon>Liliopsida</taxon>
        <taxon>Araceae</taxon>
        <taxon>Aroideae</taxon>
        <taxon>Colocasieae</taxon>
        <taxon>Colocasia</taxon>
    </lineage>
</organism>
<sequence>MPAQGLPSKDVLRRFSNTEAAREDSALLLGDPEREAGRLLEVYQPNPDPDPDPPSPQAAAAAAAAAGRRFRPLASRHWDWTGAFQLAISTRSRPPLYTRTPFQLSFFLLLLALFVLLSLSLSLSLRLHQQLHMAATTTGKHGANVLVTSSPRWNEQPQRRKVMAACPPLVLRFFPLHSSGCTYSRVRDSFGQVGFRGGDEGVPQWLETLLGEKFFNPCLVHAGARKNERNIFCLDCCTSFCPHCLPAHPPHRLLQVHYLSLATTYVATTPSALLSPELSARR</sequence>
<dbReference type="PANTHER" id="PTHR31065">
    <property type="entry name" value="PLATZ TRANSCRIPTION FACTOR FAMILY PROTEIN"/>
    <property type="match status" value="1"/>
</dbReference>
<gene>
    <name evidence="3" type="ORF">Taro_055161</name>
</gene>
<dbReference type="OrthoDB" id="1696981at2759"/>
<protein>
    <recommendedName>
        <fullName evidence="5">B box-type domain-containing protein</fullName>
    </recommendedName>
</protein>
<evidence type="ECO:0000256" key="2">
    <source>
        <dbReference type="SAM" id="Phobius"/>
    </source>
</evidence>
<comment type="caution">
    <text evidence="3">The sequence shown here is derived from an EMBL/GenBank/DDBJ whole genome shotgun (WGS) entry which is preliminary data.</text>
</comment>
<feature type="compositionally biased region" description="Pro residues" evidence="1">
    <location>
        <begin position="46"/>
        <end position="56"/>
    </location>
</feature>